<name>G2Y2M5_BOTF4</name>
<reference evidence="2" key="1">
    <citation type="journal article" date="2011" name="PLoS Genet.">
        <title>Genomic analysis of the necrotrophic fungal pathogens Sclerotinia sclerotiorum and Botrytis cinerea.</title>
        <authorList>
            <person name="Amselem J."/>
            <person name="Cuomo C.A."/>
            <person name="van Kan J.A."/>
            <person name="Viaud M."/>
            <person name="Benito E.P."/>
            <person name="Couloux A."/>
            <person name="Coutinho P.M."/>
            <person name="de Vries R.P."/>
            <person name="Dyer P.S."/>
            <person name="Fillinger S."/>
            <person name="Fournier E."/>
            <person name="Gout L."/>
            <person name="Hahn M."/>
            <person name="Kohn L."/>
            <person name="Lapalu N."/>
            <person name="Plummer K.M."/>
            <person name="Pradier J.M."/>
            <person name="Quevillon E."/>
            <person name="Sharon A."/>
            <person name="Simon A."/>
            <person name="ten Have A."/>
            <person name="Tudzynski B."/>
            <person name="Tudzynski P."/>
            <person name="Wincker P."/>
            <person name="Andrew M."/>
            <person name="Anthouard V."/>
            <person name="Beever R.E."/>
            <person name="Beffa R."/>
            <person name="Benoit I."/>
            <person name="Bouzid O."/>
            <person name="Brault B."/>
            <person name="Chen Z."/>
            <person name="Choquer M."/>
            <person name="Collemare J."/>
            <person name="Cotton P."/>
            <person name="Danchin E.G."/>
            <person name="Da Silva C."/>
            <person name="Gautier A."/>
            <person name="Giraud C."/>
            <person name="Giraud T."/>
            <person name="Gonzalez C."/>
            <person name="Grossetete S."/>
            <person name="Guldener U."/>
            <person name="Henrissat B."/>
            <person name="Howlett B.J."/>
            <person name="Kodira C."/>
            <person name="Kretschmer M."/>
            <person name="Lappartient A."/>
            <person name="Leroch M."/>
            <person name="Levis C."/>
            <person name="Mauceli E."/>
            <person name="Neuveglise C."/>
            <person name="Oeser B."/>
            <person name="Pearson M."/>
            <person name="Poulain J."/>
            <person name="Poussereau N."/>
            <person name="Quesneville H."/>
            <person name="Rascle C."/>
            <person name="Schumacher J."/>
            <person name="Segurens B."/>
            <person name="Sexton A."/>
            <person name="Silva E."/>
            <person name="Sirven C."/>
            <person name="Soanes D.M."/>
            <person name="Talbot N.J."/>
            <person name="Templeton M."/>
            <person name="Yandava C."/>
            <person name="Yarden O."/>
            <person name="Zeng Q."/>
            <person name="Rollins J.A."/>
            <person name="Lebrun M.H."/>
            <person name="Dickman M."/>
        </authorList>
    </citation>
    <scope>NUCLEOTIDE SEQUENCE [LARGE SCALE GENOMIC DNA]</scope>
    <source>
        <strain evidence="2">T4</strain>
    </source>
</reference>
<evidence type="ECO:0000313" key="1">
    <source>
        <dbReference type="EMBL" id="CCD46915.1"/>
    </source>
</evidence>
<proteinExistence type="predicted"/>
<accession>G2Y2M5</accession>
<dbReference type="EMBL" id="FQ790285">
    <property type="protein sequence ID" value="CCD46915.1"/>
    <property type="molecule type" value="Genomic_DNA"/>
</dbReference>
<sequence length="49" mass="5296">MPQKVQMAIVLDIALNCPTPYKKAILLQPQVQPFLISNINSTNGAASSK</sequence>
<protein>
    <submittedName>
        <fullName evidence="1">Uncharacterized protein</fullName>
    </submittedName>
</protein>
<dbReference type="AlphaFoldDB" id="G2Y2M5"/>
<dbReference type="Proteomes" id="UP000008177">
    <property type="component" value="Unplaced contigs"/>
</dbReference>
<organism evidence="1 2">
    <name type="scientific">Botryotinia fuckeliana (strain T4)</name>
    <name type="common">Noble rot fungus</name>
    <name type="synonym">Botrytis cinerea</name>
    <dbReference type="NCBI Taxonomy" id="999810"/>
    <lineage>
        <taxon>Eukaryota</taxon>
        <taxon>Fungi</taxon>
        <taxon>Dikarya</taxon>
        <taxon>Ascomycota</taxon>
        <taxon>Pezizomycotina</taxon>
        <taxon>Leotiomycetes</taxon>
        <taxon>Helotiales</taxon>
        <taxon>Sclerotiniaceae</taxon>
        <taxon>Botrytis</taxon>
    </lineage>
</organism>
<gene>
    <name evidence="1" type="ORF">BofuT4_uP038170.1</name>
</gene>
<dbReference type="InParanoid" id="G2Y2M5"/>
<evidence type="ECO:0000313" key="2">
    <source>
        <dbReference type="Proteomes" id="UP000008177"/>
    </source>
</evidence>
<dbReference type="HOGENOM" id="CLU_3142857_0_0_1"/>